<comment type="caution">
    <text evidence="1">The sequence shown here is derived from an EMBL/GenBank/DDBJ whole genome shotgun (WGS) entry which is preliminary data.</text>
</comment>
<evidence type="ECO:0000313" key="1">
    <source>
        <dbReference type="EMBL" id="KAK3276366.1"/>
    </source>
</evidence>
<dbReference type="EMBL" id="LGRX02006587">
    <property type="protein sequence ID" value="KAK3276366.1"/>
    <property type="molecule type" value="Genomic_DNA"/>
</dbReference>
<sequence>MSVVRTPSSQLHCSSKHAHLSSRLTHRILRKTGPAAKVVVKATVKASTPLERRQEQASQWIDNWRKQSVLPGVLSASKWISAWREKQQNDEPSPTEEVPPHVADADRWIAAWRAKQVPAHVADADRWIEAWRAKQIPAHVADADRWIAAWRAKQQDDKKDLSEAVSELTEVLPHVAEAQLWIDQWRMKQGAREVLPHVAEAQIWIDRWRTNSLIREEFNKRAELAAKVEGAQEWIAAWKSREDLTVESKTWTRDEIMSQDISEAALSRQLEKSQQRNQEQGDAWGGCTDTFADNFSATALYDDGSCLYSFDSPQARKD</sequence>
<dbReference type="Proteomes" id="UP001190700">
    <property type="component" value="Unassembled WGS sequence"/>
</dbReference>
<organism evidence="1 2">
    <name type="scientific">Cymbomonas tetramitiformis</name>
    <dbReference type="NCBI Taxonomy" id="36881"/>
    <lineage>
        <taxon>Eukaryota</taxon>
        <taxon>Viridiplantae</taxon>
        <taxon>Chlorophyta</taxon>
        <taxon>Pyramimonadophyceae</taxon>
        <taxon>Pyramimonadales</taxon>
        <taxon>Pyramimonadaceae</taxon>
        <taxon>Cymbomonas</taxon>
    </lineage>
</organism>
<protein>
    <submittedName>
        <fullName evidence="1">Uncharacterized protein</fullName>
    </submittedName>
</protein>
<dbReference type="AlphaFoldDB" id="A0AAE0GF94"/>
<gene>
    <name evidence="1" type="ORF">CYMTET_15553</name>
</gene>
<evidence type="ECO:0000313" key="2">
    <source>
        <dbReference type="Proteomes" id="UP001190700"/>
    </source>
</evidence>
<proteinExistence type="predicted"/>
<keyword evidence="2" id="KW-1185">Reference proteome</keyword>
<reference evidence="1 2" key="1">
    <citation type="journal article" date="2015" name="Genome Biol. Evol.">
        <title>Comparative Genomics of a Bacterivorous Green Alga Reveals Evolutionary Causalities and Consequences of Phago-Mixotrophic Mode of Nutrition.</title>
        <authorList>
            <person name="Burns J.A."/>
            <person name="Paasch A."/>
            <person name="Narechania A."/>
            <person name="Kim E."/>
        </authorList>
    </citation>
    <scope>NUCLEOTIDE SEQUENCE [LARGE SCALE GENOMIC DNA]</scope>
    <source>
        <strain evidence="1 2">PLY_AMNH</strain>
    </source>
</reference>
<accession>A0AAE0GF94</accession>
<name>A0AAE0GF94_9CHLO</name>